<dbReference type="PROSITE" id="PS50106">
    <property type="entry name" value="PDZ"/>
    <property type="match status" value="1"/>
</dbReference>
<dbReference type="Proteomes" id="UP000267027">
    <property type="component" value="Unassembled WGS sequence"/>
</dbReference>
<evidence type="ECO:0000256" key="4">
    <source>
        <dbReference type="ARBA" id="ARBA00022490"/>
    </source>
</evidence>
<dbReference type="Pfam" id="PF18012">
    <property type="entry name" value="PH_17"/>
    <property type="match status" value="1"/>
</dbReference>
<dbReference type="Gene3D" id="2.30.29.30">
    <property type="entry name" value="Pleckstrin-homology domain (PH domain)/Phosphotyrosine-binding domain (PTB)"/>
    <property type="match status" value="1"/>
</dbReference>
<dbReference type="OrthoDB" id="9975356at2759"/>
<dbReference type="PANTHER" id="PTHR10554:SF1">
    <property type="entry name" value="FI16515P1"/>
    <property type="match status" value="1"/>
</dbReference>
<evidence type="ECO:0000313" key="11">
    <source>
        <dbReference type="WBParaSite" id="ACOC_0001074601-mRNA-1"/>
    </source>
</evidence>
<evidence type="ECO:0000313" key="10">
    <source>
        <dbReference type="Proteomes" id="UP000267027"/>
    </source>
</evidence>
<name>A0A0R3PX00_ANGCS</name>
<evidence type="ECO:0000256" key="7">
    <source>
        <dbReference type="ARBA" id="ARBA00023212"/>
    </source>
</evidence>
<evidence type="ECO:0000256" key="2">
    <source>
        <dbReference type="ARBA" id="ARBA00004245"/>
    </source>
</evidence>
<gene>
    <name evidence="9" type="ORF">ACOC_LOCUS10747</name>
</gene>
<dbReference type="InterPro" id="IPR041428">
    <property type="entry name" value="PHsplit_syntrophin"/>
</dbReference>
<dbReference type="InterPro" id="IPR011993">
    <property type="entry name" value="PH-like_dom_sf"/>
</dbReference>
<dbReference type="GO" id="GO:0005198">
    <property type="term" value="F:structural molecule activity"/>
    <property type="evidence" value="ECO:0007669"/>
    <property type="project" value="InterPro"/>
</dbReference>
<keyword evidence="4" id="KW-0963">Cytoplasm</keyword>
<evidence type="ECO:0000256" key="6">
    <source>
        <dbReference type="ARBA" id="ARBA00023136"/>
    </source>
</evidence>
<dbReference type="SMART" id="SM00228">
    <property type="entry name" value="PDZ"/>
    <property type="match status" value="1"/>
</dbReference>
<protein>
    <submittedName>
        <fullName evidence="11">PDZ domain-containing protein</fullName>
    </submittedName>
</protein>
<keyword evidence="6" id="KW-0472">Membrane</keyword>
<organism evidence="11">
    <name type="scientific">Angiostrongylus costaricensis</name>
    <name type="common">Nematode worm</name>
    <dbReference type="NCBI Taxonomy" id="334426"/>
    <lineage>
        <taxon>Eukaryota</taxon>
        <taxon>Metazoa</taxon>
        <taxon>Ecdysozoa</taxon>
        <taxon>Nematoda</taxon>
        <taxon>Chromadorea</taxon>
        <taxon>Rhabditida</taxon>
        <taxon>Rhabditina</taxon>
        <taxon>Rhabditomorpha</taxon>
        <taxon>Strongyloidea</taxon>
        <taxon>Metastrongylidae</taxon>
        <taxon>Angiostrongylus</taxon>
    </lineage>
</organism>
<dbReference type="PANTHER" id="PTHR10554">
    <property type="entry name" value="SYNTROPHIN"/>
    <property type="match status" value="1"/>
</dbReference>
<evidence type="ECO:0000256" key="1">
    <source>
        <dbReference type="ARBA" id="ARBA00004170"/>
    </source>
</evidence>
<evidence type="ECO:0000313" key="9">
    <source>
        <dbReference type="EMBL" id="VDM62332.1"/>
    </source>
</evidence>
<evidence type="ECO:0000259" key="8">
    <source>
        <dbReference type="PROSITE" id="PS50106"/>
    </source>
</evidence>
<dbReference type="SUPFAM" id="SSF50729">
    <property type="entry name" value="PH domain-like"/>
    <property type="match status" value="1"/>
</dbReference>
<dbReference type="AlphaFoldDB" id="A0A0R3PX00"/>
<dbReference type="SUPFAM" id="SSF50156">
    <property type="entry name" value="PDZ domain-like"/>
    <property type="match status" value="1"/>
</dbReference>
<dbReference type="Gene3D" id="2.30.42.10">
    <property type="match status" value="1"/>
</dbReference>
<keyword evidence="5" id="KW-0677">Repeat</keyword>
<keyword evidence="7" id="KW-0206">Cytoskeleton</keyword>
<comment type="similarity">
    <text evidence="3">Belongs to the syntrophin family.</text>
</comment>
<evidence type="ECO:0000256" key="5">
    <source>
        <dbReference type="ARBA" id="ARBA00022737"/>
    </source>
</evidence>
<feature type="domain" description="PDZ" evidence="8">
    <location>
        <begin position="62"/>
        <end position="146"/>
    </location>
</feature>
<dbReference type="CDD" id="cd06801">
    <property type="entry name" value="PDZ_syntrophin-like"/>
    <property type="match status" value="1"/>
</dbReference>
<dbReference type="GO" id="GO:0005856">
    <property type="term" value="C:cytoskeleton"/>
    <property type="evidence" value="ECO:0007669"/>
    <property type="project" value="UniProtKB-SubCell"/>
</dbReference>
<dbReference type="InterPro" id="IPR015482">
    <property type="entry name" value="Syntrophin"/>
</dbReference>
<dbReference type="OMA" id="YVTRYLW"/>
<sequence length="512" mass="57552">MKNRQRNLDIVHHGLVLISDGKGRGRPSRLLLSKDQLSIEIPADSATEDEVEPAAPDDQTRTIVIKRKGGGLGLSIKGGTENAQNLPIVISKIFPGMPADQTGQLYVGDAIVEVNGVSVEGRSHDEVVEMLKADGEEVRLGVRHCSNIVSFLKPAQSLQPGRSGGALDKIYEPSTWKTAMKAQSDLGLYDGREKSAGVEGKDEKWKTVTVIPLPMAYLTRYLWGTDILRTNSFEVRAVDGTSSGIIHCADARALEQWIQHINNHIQALNHKSIKMSNKYLHQSEQISYIGWVNEYMSEGLSDDPKQKWEPRFLILKGGDVCLFESPPLSSEDLNKCLYLYKNYDVAIKQVPNDSRRLDKRENSFYLETCMADGIRHYLSLETPQMFEIFEAAYHKSVYTTVIAMQTRTFACSFEERPSGLVLDIKQGISLYDIPTKSYVWQYRFRDLHSSSDDGKVRVQLVFRDERSLDPGKLEVKDIECDEVLAVVFNIHSFLVTKIVAADPDFLKLNPLL</sequence>
<dbReference type="GO" id="GO:0016010">
    <property type="term" value="C:dystrophin-associated glycoprotein complex"/>
    <property type="evidence" value="ECO:0007669"/>
    <property type="project" value="TreeGrafter"/>
</dbReference>
<dbReference type="InterPro" id="IPR036034">
    <property type="entry name" value="PDZ_sf"/>
</dbReference>
<dbReference type="STRING" id="334426.A0A0R3PX00"/>
<keyword evidence="10" id="KW-1185">Reference proteome</keyword>
<dbReference type="InterPro" id="IPR001478">
    <property type="entry name" value="PDZ"/>
</dbReference>
<proteinExistence type="inferred from homology"/>
<reference evidence="11" key="1">
    <citation type="submission" date="2017-02" db="UniProtKB">
        <authorList>
            <consortium name="WormBaseParasite"/>
        </authorList>
    </citation>
    <scope>IDENTIFICATION</scope>
</reference>
<dbReference type="Pfam" id="PF00595">
    <property type="entry name" value="PDZ"/>
    <property type="match status" value="1"/>
</dbReference>
<accession>A0A0R3PX00</accession>
<dbReference type="WBParaSite" id="ACOC_0001074601-mRNA-1">
    <property type="protein sequence ID" value="ACOC_0001074601-mRNA-1"/>
    <property type="gene ID" value="ACOC_0001074601"/>
</dbReference>
<dbReference type="EMBL" id="UYYA01004537">
    <property type="protein sequence ID" value="VDM62332.1"/>
    <property type="molecule type" value="Genomic_DNA"/>
</dbReference>
<dbReference type="InterPro" id="IPR055108">
    <property type="entry name" value="Syntrophin_4th"/>
</dbReference>
<evidence type="ECO:0000256" key="3">
    <source>
        <dbReference type="ARBA" id="ARBA00010798"/>
    </source>
</evidence>
<dbReference type="Pfam" id="PF23012">
    <property type="entry name" value="Syntrophin_4th"/>
    <property type="match status" value="1"/>
</dbReference>
<reference evidence="9 10" key="2">
    <citation type="submission" date="2018-11" db="EMBL/GenBank/DDBJ databases">
        <authorList>
            <consortium name="Pathogen Informatics"/>
        </authorList>
    </citation>
    <scope>NUCLEOTIDE SEQUENCE [LARGE SCALE GENOMIC DNA]</scope>
    <source>
        <strain evidence="9 10">Costa Rica</strain>
    </source>
</reference>
<comment type="subcellular location">
    <subcellularLocation>
        <location evidence="2">Cytoplasm</location>
        <location evidence="2">Cytoskeleton</location>
    </subcellularLocation>
    <subcellularLocation>
        <location evidence="1">Membrane</location>
        <topology evidence="1">Peripheral membrane protein</topology>
    </subcellularLocation>
</comment>